<proteinExistence type="predicted"/>
<reference evidence="2" key="1">
    <citation type="journal article" date="2019" name="Int. J. Syst. Evol. Microbiol.">
        <title>The Global Catalogue of Microorganisms (GCM) 10K type strain sequencing project: providing services to taxonomists for standard genome sequencing and annotation.</title>
        <authorList>
            <consortium name="The Broad Institute Genomics Platform"/>
            <consortium name="The Broad Institute Genome Sequencing Center for Infectious Disease"/>
            <person name="Wu L."/>
            <person name="Ma J."/>
        </authorList>
    </citation>
    <scope>NUCLEOTIDE SEQUENCE [LARGE SCALE GENOMIC DNA]</scope>
    <source>
        <strain evidence="2">TISTR 1827</strain>
    </source>
</reference>
<organism evidence="1 2">
    <name type="scientific">Paenibacillus thailandensis</name>
    <dbReference type="NCBI Taxonomy" id="393250"/>
    <lineage>
        <taxon>Bacteria</taxon>
        <taxon>Bacillati</taxon>
        <taxon>Bacillota</taxon>
        <taxon>Bacilli</taxon>
        <taxon>Bacillales</taxon>
        <taxon>Paenibacillaceae</taxon>
        <taxon>Paenibacillus</taxon>
    </lineage>
</organism>
<keyword evidence="2" id="KW-1185">Reference proteome</keyword>
<dbReference type="Proteomes" id="UP001597493">
    <property type="component" value="Unassembled WGS sequence"/>
</dbReference>
<dbReference type="Pfam" id="PF10673">
    <property type="entry name" value="DUF2487"/>
    <property type="match status" value="1"/>
</dbReference>
<dbReference type="InterPro" id="IPR019615">
    <property type="entry name" value="DUF2487"/>
</dbReference>
<evidence type="ECO:0000313" key="2">
    <source>
        <dbReference type="Proteomes" id="UP001597493"/>
    </source>
</evidence>
<comment type="caution">
    <text evidence="1">The sequence shown here is derived from an EMBL/GenBank/DDBJ whole genome shotgun (WGS) entry which is preliminary data.</text>
</comment>
<gene>
    <name evidence="1" type="ORF">ACFSW5_16955</name>
</gene>
<dbReference type="EMBL" id="JBHUMY010000020">
    <property type="protein sequence ID" value="MFD2661947.1"/>
    <property type="molecule type" value="Genomic_DNA"/>
</dbReference>
<accession>A0ABW5QZR7</accession>
<sequence length="146" mass="16436">MLRLKFSEFSESRWLELKPYMDTCLLPITGLTGTELPHEATAELEKLRDLMDRIEIPFKGRIVTYPASHYADTDNADLAAERLCRSLKQAGFRFVIMVTASRFLKLSAPSSDLIVAPRDDGEWPDAADIAADVRRLWAGEPPIEAI</sequence>
<evidence type="ECO:0000313" key="1">
    <source>
        <dbReference type="EMBL" id="MFD2661947.1"/>
    </source>
</evidence>
<protein>
    <submittedName>
        <fullName evidence="1">DUF2487 family protein</fullName>
    </submittedName>
</protein>
<dbReference type="RefSeq" id="WP_379275535.1">
    <property type="nucleotide sequence ID" value="NZ_JBHUGT010000029.1"/>
</dbReference>
<name>A0ABW5QZR7_9BACL</name>